<dbReference type="PANTHER" id="PTHR35936:SF17">
    <property type="entry name" value="ARGININE-BINDING EXTRACELLULAR PROTEIN ARTP"/>
    <property type="match status" value="1"/>
</dbReference>
<protein>
    <submittedName>
        <fullName evidence="7">Substrate-binding periplasmic protein</fullName>
    </submittedName>
</protein>
<feature type="domain" description="Solute-binding protein family 3/N-terminal" evidence="6">
    <location>
        <begin position="34"/>
        <end position="269"/>
    </location>
</feature>
<comment type="caution">
    <text evidence="7">The sequence shown here is derived from an EMBL/GenBank/DDBJ whole genome shotgun (WGS) entry which is preliminary data.</text>
</comment>
<comment type="subcellular location">
    <subcellularLocation>
        <location evidence="1">Cell envelope</location>
    </subcellularLocation>
</comment>
<evidence type="ECO:0000256" key="1">
    <source>
        <dbReference type="ARBA" id="ARBA00004196"/>
    </source>
</evidence>
<accession>A0ABV7TP99</accession>
<sequence length="275" mass="29733">MRRRQLLAALLLAPLLALPAARAANLDDLKAAGVLRVAVYRDFPPFSFIRNGELAGIDIELARAIGQKLGLAVNFMPITPADDVDGDLRNAVWKGHYLGGGTAELMLHVPFDAELARRNDNVHLFGAYYREQLAWAGQSVPGSAWQIASQRIAVENDSLADLYLSALQGGRLRGQLQHYPNPGAACAALQAGQADAVFGSRSELEWSLQGGGWQLGQPQTPGLLKAGWEIGMATKESLRDLAWAASDALAELRASGELAAIFQRYHVSYRPADEH</sequence>
<dbReference type="SMART" id="SM00062">
    <property type="entry name" value="PBPb"/>
    <property type="match status" value="1"/>
</dbReference>
<gene>
    <name evidence="7" type="ORF">ACFOKJ_02960</name>
</gene>
<dbReference type="Gene3D" id="3.40.190.10">
    <property type="entry name" value="Periplasmic binding protein-like II"/>
    <property type="match status" value="3"/>
</dbReference>
<dbReference type="InterPro" id="IPR018313">
    <property type="entry name" value="SBP_3_CS"/>
</dbReference>
<dbReference type="SUPFAM" id="SSF53850">
    <property type="entry name" value="Periplasmic binding protein-like II"/>
    <property type="match status" value="1"/>
</dbReference>
<evidence type="ECO:0000259" key="6">
    <source>
        <dbReference type="SMART" id="SM00062"/>
    </source>
</evidence>
<dbReference type="PANTHER" id="PTHR35936">
    <property type="entry name" value="MEMBRANE-BOUND LYTIC MUREIN TRANSGLYCOSYLASE F"/>
    <property type="match status" value="1"/>
</dbReference>
<dbReference type="RefSeq" id="WP_390276515.1">
    <property type="nucleotide sequence ID" value="NZ_JBHRYH010000005.1"/>
</dbReference>
<dbReference type="EMBL" id="JBHRYH010000005">
    <property type="protein sequence ID" value="MFC3625104.1"/>
    <property type="molecule type" value="Genomic_DNA"/>
</dbReference>
<evidence type="ECO:0000313" key="8">
    <source>
        <dbReference type="Proteomes" id="UP001595636"/>
    </source>
</evidence>
<dbReference type="InterPro" id="IPR001638">
    <property type="entry name" value="Solute-binding_3/MltF_N"/>
</dbReference>
<dbReference type="PROSITE" id="PS01039">
    <property type="entry name" value="SBP_BACTERIAL_3"/>
    <property type="match status" value="1"/>
</dbReference>
<feature type="chain" id="PRO_5045062000" evidence="5">
    <location>
        <begin position="24"/>
        <end position="275"/>
    </location>
</feature>
<comment type="similarity">
    <text evidence="2 4">Belongs to the bacterial solute-binding protein 3 family.</text>
</comment>
<evidence type="ECO:0000256" key="2">
    <source>
        <dbReference type="ARBA" id="ARBA00010333"/>
    </source>
</evidence>
<reference evidence="8" key="1">
    <citation type="journal article" date="2019" name="Int. J. Syst. Evol. Microbiol.">
        <title>The Global Catalogue of Microorganisms (GCM) 10K type strain sequencing project: providing services to taxonomists for standard genome sequencing and annotation.</title>
        <authorList>
            <consortium name="The Broad Institute Genomics Platform"/>
            <consortium name="The Broad Institute Genome Sequencing Center for Infectious Disease"/>
            <person name="Wu L."/>
            <person name="Ma J."/>
        </authorList>
    </citation>
    <scope>NUCLEOTIDE SEQUENCE [LARGE SCALE GENOMIC DNA]</scope>
    <source>
        <strain evidence="8">KCTC 42195</strain>
    </source>
</reference>
<name>A0ABV7TP99_9NEIS</name>
<dbReference type="Proteomes" id="UP001595636">
    <property type="component" value="Unassembled WGS sequence"/>
</dbReference>
<evidence type="ECO:0000256" key="5">
    <source>
        <dbReference type="SAM" id="SignalP"/>
    </source>
</evidence>
<feature type="signal peptide" evidence="5">
    <location>
        <begin position="1"/>
        <end position="23"/>
    </location>
</feature>
<evidence type="ECO:0000256" key="4">
    <source>
        <dbReference type="RuleBase" id="RU003744"/>
    </source>
</evidence>
<keyword evidence="8" id="KW-1185">Reference proteome</keyword>
<evidence type="ECO:0000256" key="3">
    <source>
        <dbReference type="ARBA" id="ARBA00022729"/>
    </source>
</evidence>
<keyword evidence="3 5" id="KW-0732">Signal</keyword>
<proteinExistence type="inferred from homology"/>
<evidence type="ECO:0000313" key="7">
    <source>
        <dbReference type="EMBL" id="MFC3625104.1"/>
    </source>
</evidence>
<organism evidence="7 8">
    <name type="scientific">Vogesella amnigena</name>
    <dbReference type="NCBI Taxonomy" id="1507449"/>
    <lineage>
        <taxon>Bacteria</taxon>
        <taxon>Pseudomonadati</taxon>
        <taxon>Pseudomonadota</taxon>
        <taxon>Betaproteobacteria</taxon>
        <taxon>Neisseriales</taxon>
        <taxon>Chromobacteriaceae</taxon>
        <taxon>Vogesella</taxon>
    </lineage>
</organism>
<dbReference type="Pfam" id="PF00497">
    <property type="entry name" value="SBP_bac_3"/>
    <property type="match status" value="1"/>
</dbReference>